<organism evidence="1 2">
    <name type="scientific">Bodo saltans</name>
    <name type="common">Flagellated protozoan</name>
    <dbReference type="NCBI Taxonomy" id="75058"/>
    <lineage>
        <taxon>Eukaryota</taxon>
        <taxon>Discoba</taxon>
        <taxon>Euglenozoa</taxon>
        <taxon>Kinetoplastea</taxon>
        <taxon>Metakinetoplastina</taxon>
        <taxon>Eubodonida</taxon>
        <taxon>Bodonidae</taxon>
        <taxon>Bodo</taxon>
    </lineage>
</organism>
<evidence type="ECO:0000313" key="1">
    <source>
        <dbReference type="EMBL" id="CUG22571.1"/>
    </source>
</evidence>
<sequence length="342" mass="37450">MKSHPNTLNHRDAFTAVMLLLVHVSCYATAALVRPSAVRFAFYEDLQSGLYNFDVVQQYVGLQAAMKEANDANVVDGVQLEVVYYPAPSVLNNTNATLLAAAHAVASLPEVFGFVAPDYGSSPYVRQVAQVYFDDALPIIAARGLLADNGAKSDMKLRQPLRSEFLMMLRHAVSNPNVRCTAFTIVKSSAVPISLSNAYAVLVGMGYPAPLLYDYGSTTLNVTRFLNTWAAGSPATQGFIPMCGLFFTSSRDFKVILEQMYTDPRFPMDRMRFYGCGLASEGVFNSSMHGTAPFSSVRFATNFQAPNSTVDPLVINFRTAVNAWATTFNFNTLPADMQSTRQ</sequence>
<dbReference type="AlphaFoldDB" id="A0A0S4IZN1"/>
<dbReference type="EMBL" id="CYKH01000707">
    <property type="protein sequence ID" value="CUG22571.1"/>
    <property type="molecule type" value="Genomic_DNA"/>
</dbReference>
<evidence type="ECO:0000313" key="2">
    <source>
        <dbReference type="Proteomes" id="UP000051952"/>
    </source>
</evidence>
<gene>
    <name evidence="1" type="ORF">BSAL_76035</name>
</gene>
<keyword evidence="2" id="KW-1185">Reference proteome</keyword>
<dbReference type="Proteomes" id="UP000051952">
    <property type="component" value="Unassembled WGS sequence"/>
</dbReference>
<accession>A0A0S4IZN1</accession>
<protein>
    <submittedName>
        <fullName evidence="1">Membrane-associated protein, putative</fullName>
    </submittedName>
</protein>
<reference evidence="2" key="1">
    <citation type="submission" date="2015-09" db="EMBL/GenBank/DDBJ databases">
        <authorList>
            <consortium name="Pathogen Informatics"/>
        </authorList>
    </citation>
    <scope>NUCLEOTIDE SEQUENCE [LARGE SCALE GENOMIC DNA]</scope>
    <source>
        <strain evidence="2">Lake Konstanz</strain>
    </source>
</reference>
<name>A0A0S4IZN1_BODSA</name>
<proteinExistence type="predicted"/>
<dbReference type="VEuPathDB" id="TriTrypDB:BSAL_76035"/>